<dbReference type="AlphaFoldDB" id="A0A8S7BEF9"/>
<proteinExistence type="predicted"/>
<gene>
    <name evidence="1" type="ORF">C1Q91_003085</name>
</gene>
<dbReference type="Proteomes" id="UP000523388">
    <property type="component" value="Unassembled WGS sequence"/>
</dbReference>
<dbReference type="EMBL" id="AASCJS010000017">
    <property type="protein sequence ID" value="EFA9846668.1"/>
    <property type="molecule type" value="Genomic_DNA"/>
</dbReference>
<dbReference type="RefSeq" id="WP_050939672.1">
    <property type="nucleotide sequence ID" value="NZ_AP024123.1"/>
</dbReference>
<name>A0A8S7BEF9_ECOLX</name>
<comment type="caution">
    <text evidence="1">The sequence shown here is derived from an EMBL/GenBank/DDBJ whole genome shotgun (WGS) entry which is preliminary data.</text>
</comment>
<evidence type="ECO:0000313" key="2">
    <source>
        <dbReference type="Proteomes" id="UP000523388"/>
    </source>
</evidence>
<protein>
    <submittedName>
        <fullName evidence="1">Uncharacterized protein</fullName>
    </submittedName>
</protein>
<sequence>MLLFRDKEPAFCPAPSPVTINEKKNGMLPLGRRTVEKEPASKNIGDEQLSLLRLLAGIVPHEIRMLRVPFNVNDNHCQLIARIFFIHDW</sequence>
<reference evidence="1 2" key="1">
    <citation type="submission" date="2018-08" db="EMBL/GenBank/DDBJ databases">
        <authorList>
            <consortium name="GenomeTrakr network: Whole genome sequencing for foodborne pathogen traceback"/>
        </authorList>
    </citation>
    <scope>NUCLEOTIDE SEQUENCE [LARGE SCALE GENOMIC DNA]</scope>
    <source>
        <strain evidence="1 2">AZ-TG102963</strain>
    </source>
</reference>
<accession>A0A8S7BEF9</accession>
<organism evidence="1 2">
    <name type="scientific">Escherichia coli</name>
    <dbReference type="NCBI Taxonomy" id="562"/>
    <lineage>
        <taxon>Bacteria</taxon>
        <taxon>Pseudomonadati</taxon>
        <taxon>Pseudomonadota</taxon>
        <taxon>Gammaproteobacteria</taxon>
        <taxon>Enterobacterales</taxon>
        <taxon>Enterobacteriaceae</taxon>
        <taxon>Escherichia</taxon>
    </lineage>
</organism>
<evidence type="ECO:0000313" key="1">
    <source>
        <dbReference type="EMBL" id="EFA9846668.1"/>
    </source>
</evidence>